<dbReference type="Gene3D" id="3.40.50.1010">
    <property type="entry name" value="5'-nuclease"/>
    <property type="match status" value="1"/>
</dbReference>
<feature type="non-terminal residue" evidence="2">
    <location>
        <position position="90"/>
    </location>
</feature>
<evidence type="ECO:0000256" key="1">
    <source>
        <dbReference type="SAM" id="MobiDB-lite"/>
    </source>
</evidence>
<dbReference type="Proteomes" id="UP000033423">
    <property type="component" value="Unassembled WGS sequence"/>
</dbReference>
<dbReference type="EMBL" id="LACI01000530">
    <property type="protein sequence ID" value="KJU86612.1"/>
    <property type="molecule type" value="Genomic_DNA"/>
</dbReference>
<proteinExistence type="predicted"/>
<feature type="region of interest" description="Disordered" evidence="1">
    <location>
        <begin position="69"/>
        <end position="90"/>
    </location>
</feature>
<accession>A0A0F3GXN9</accession>
<protein>
    <submittedName>
        <fullName evidence="2">Uncharacterized protein</fullName>
    </submittedName>
</protein>
<evidence type="ECO:0000313" key="3">
    <source>
        <dbReference type="Proteomes" id="UP000033423"/>
    </source>
</evidence>
<dbReference type="InterPro" id="IPR029060">
    <property type="entry name" value="PIN-like_dom_sf"/>
</dbReference>
<gene>
    <name evidence="2" type="ORF">MBAV_001194</name>
</gene>
<dbReference type="AlphaFoldDB" id="A0A0F3GXN9"/>
<reference evidence="2 3" key="1">
    <citation type="submission" date="2015-02" db="EMBL/GenBank/DDBJ databases">
        <title>Single-cell genomics of uncultivated deep-branching MTB reveals a conserved set of magnetosome genes.</title>
        <authorList>
            <person name="Kolinko S."/>
            <person name="Richter M."/>
            <person name="Glockner F.O."/>
            <person name="Brachmann A."/>
            <person name="Schuler D."/>
        </authorList>
    </citation>
    <scope>NUCLEOTIDE SEQUENCE [LARGE SCALE GENOMIC DNA]</scope>
    <source>
        <strain evidence="2">TM-1</strain>
    </source>
</reference>
<keyword evidence="3" id="KW-1185">Reference proteome</keyword>
<feature type="compositionally biased region" description="Gly residues" evidence="1">
    <location>
        <begin position="80"/>
        <end position="90"/>
    </location>
</feature>
<organism evidence="2 3">
    <name type="scientific">Candidatus Magnetobacterium bavaricum</name>
    <dbReference type="NCBI Taxonomy" id="29290"/>
    <lineage>
        <taxon>Bacteria</taxon>
        <taxon>Pseudomonadati</taxon>
        <taxon>Nitrospirota</taxon>
        <taxon>Thermodesulfovibrionia</taxon>
        <taxon>Thermodesulfovibrionales</taxon>
        <taxon>Candidatus Magnetobacteriaceae</taxon>
        <taxon>Candidatus Magnetobacterium</taxon>
    </lineage>
</organism>
<sequence length="90" mass="10011">MEAVLIDTDIAIDYLRSSPYAREFVESLWVNDSAFLSVLSIYELFAGIKENERVATDNFIRACNTKKEWGTLSPLRPPYKGGGGAPPAQE</sequence>
<name>A0A0F3GXN9_9BACT</name>
<comment type="caution">
    <text evidence="2">The sequence shown here is derived from an EMBL/GenBank/DDBJ whole genome shotgun (WGS) entry which is preliminary data.</text>
</comment>
<dbReference type="SUPFAM" id="SSF88723">
    <property type="entry name" value="PIN domain-like"/>
    <property type="match status" value="1"/>
</dbReference>
<evidence type="ECO:0000313" key="2">
    <source>
        <dbReference type="EMBL" id="KJU86612.1"/>
    </source>
</evidence>